<dbReference type="Gene3D" id="2.40.70.10">
    <property type="entry name" value="Acid Proteases"/>
    <property type="match status" value="1"/>
</dbReference>
<evidence type="ECO:0000256" key="3">
    <source>
        <dbReference type="PIRSR" id="PIRSR601461-2"/>
    </source>
</evidence>
<dbReference type="InterPro" id="IPR001461">
    <property type="entry name" value="Aspartic_peptidase_A1"/>
</dbReference>
<comment type="similarity">
    <text evidence="2">Belongs to the peptidase A1 family.</text>
</comment>
<reference evidence="5 6" key="1">
    <citation type="journal article" date="2018" name="Mol. Genet. Genomics">
        <title>The red deer Cervus elaphus genome CerEla1.0: sequencing, annotating, genes, and chromosomes.</title>
        <authorList>
            <person name="Bana N.A."/>
            <person name="Nyiri A."/>
            <person name="Nagy J."/>
            <person name="Frank K."/>
            <person name="Nagy T."/>
            <person name="Steger V."/>
            <person name="Schiller M."/>
            <person name="Lakatos P."/>
            <person name="Sugar L."/>
            <person name="Horn P."/>
            <person name="Barta E."/>
            <person name="Orosz L."/>
        </authorList>
    </citation>
    <scope>NUCLEOTIDE SEQUENCE [LARGE SCALE GENOMIC DNA]</scope>
    <source>
        <strain evidence="5">Hungarian</strain>
    </source>
</reference>
<evidence type="ECO:0000313" key="6">
    <source>
        <dbReference type="Proteomes" id="UP000242450"/>
    </source>
</evidence>
<dbReference type="PANTHER" id="PTHR47966:SF49">
    <property type="entry name" value="PEPSIN A-5"/>
    <property type="match status" value="1"/>
</dbReference>
<dbReference type="PRINTS" id="PR00792">
    <property type="entry name" value="PEPSIN"/>
</dbReference>
<accession>A0A212DGN8</accession>
<gene>
    <name evidence="5" type="ORF">Celaphus_00013447</name>
</gene>
<dbReference type="InterPro" id="IPR021109">
    <property type="entry name" value="Peptidase_aspartic_dom_sf"/>
</dbReference>
<comment type="subcellular location">
    <subcellularLocation>
        <location evidence="1">Secreted</location>
        <location evidence="1">Extracellular space</location>
    </subcellularLocation>
</comment>
<dbReference type="Pfam" id="PF00026">
    <property type="entry name" value="Asp"/>
    <property type="match status" value="1"/>
</dbReference>
<dbReference type="GO" id="GO:0004190">
    <property type="term" value="F:aspartic-type endopeptidase activity"/>
    <property type="evidence" value="ECO:0007669"/>
    <property type="project" value="InterPro"/>
</dbReference>
<dbReference type="GO" id="GO:0005576">
    <property type="term" value="C:extracellular region"/>
    <property type="evidence" value="ECO:0007669"/>
    <property type="project" value="UniProtKB-SubCell"/>
</dbReference>
<dbReference type="InterPro" id="IPR033121">
    <property type="entry name" value="PEPTIDASE_A1"/>
</dbReference>
<dbReference type="Proteomes" id="UP000242450">
    <property type="component" value="Chromosome 2"/>
</dbReference>
<dbReference type="PANTHER" id="PTHR47966">
    <property type="entry name" value="BETA-SITE APP-CLEAVING ENZYME, ISOFORM A-RELATED"/>
    <property type="match status" value="1"/>
</dbReference>
<dbReference type="OrthoDB" id="771136at2759"/>
<evidence type="ECO:0000259" key="4">
    <source>
        <dbReference type="PROSITE" id="PS51767"/>
    </source>
</evidence>
<dbReference type="EMBL" id="MKHE01000002">
    <property type="protein sequence ID" value="OWK17403.1"/>
    <property type="molecule type" value="Genomic_DNA"/>
</dbReference>
<dbReference type="GO" id="GO:0006508">
    <property type="term" value="P:proteolysis"/>
    <property type="evidence" value="ECO:0007669"/>
    <property type="project" value="InterPro"/>
</dbReference>
<keyword evidence="6" id="KW-1185">Reference proteome</keyword>
<dbReference type="PROSITE" id="PS51767">
    <property type="entry name" value="PEPTIDASE_A1"/>
    <property type="match status" value="1"/>
</dbReference>
<feature type="disulfide bond" evidence="3">
    <location>
        <begin position="55"/>
        <end position="90"/>
    </location>
</feature>
<sequence>MDRISMKRQVIACNGGYEALVDTGRSLILGPTRLVNNMQKLIGSTPQVSKVKVSCFMVNNLPSIIFTINCIKYPGPVGAYILKDSRGHCCTTFKENTVSTSTKTWILGDVILRQYFSVYDRVNDRIGLAQAV</sequence>
<dbReference type="SUPFAM" id="SSF50630">
    <property type="entry name" value="Acid proteases"/>
    <property type="match status" value="1"/>
</dbReference>
<dbReference type="AlphaFoldDB" id="A0A212DGN8"/>
<evidence type="ECO:0000313" key="5">
    <source>
        <dbReference type="EMBL" id="OWK17403.1"/>
    </source>
</evidence>
<organism evidence="5 6">
    <name type="scientific">Cervus elaphus hippelaphus</name>
    <name type="common">European red deer</name>
    <dbReference type="NCBI Taxonomy" id="46360"/>
    <lineage>
        <taxon>Eukaryota</taxon>
        <taxon>Metazoa</taxon>
        <taxon>Chordata</taxon>
        <taxon>Craniata</taxon>
        <taxon>Vertebrata</taxon>
        <taxon>Euteleostomi</taxon>
        <taxon>Mammalia</taxon>
        <taxon>Eutheria</taxon>
        <taxon>Laurasiatheria</taxon>
        <taxon>Artiodactyla</taxon>
        <taxon>Ruminantia</taxon>
        <taxon>Pecora</taxon>
        <taxon>Cervidae</taxon>
        <taxon>Cervinae</taxon>
        <taxon>Cervus</taxon>
    </lineage>
</organism>
<comment type="caution">
    <text evidence="5">The sequence shown here is derived from an EMBL/GenBank/DDBJ whole genome shotgun (WGS) entry which is preliminary data.</text>
</comment>
<proteinExistence type="inferred from homology"/>
<feature type="domain" description="Peptidase A1" evidence="4">
    <location>
        <begin position="1"/>
        <end position="129"/>
    </location>
</feature>
<evidence type="ECO:0000256" key="2">
    <source>
        <dbReference type="ARBA" id="ARBA00007447"/>
    </source>
</evidence>
<evidence type="ECO:0000256" key="1">
    <source>
        <dbReference type="ARBA" id="ARBA00004239"/>
    </source>
</evidence>
<keyword evidence="3" id="KW-1015">Disulfide bond</keyword>
<name>A0A212DGN8_CEREH</name>
<protein>
    <recommendedName>
        <fullName evidence="4">Peptidase A1 domain-containing protein</fullName>
    </recommendedName>
</protein>